<organism evidence="2 3">
    <name type="scientific">Paraglaciecola algarum</name>
    <dbReference type="NCBI Taxonomy" id="3050085"/>
    <lineage>
        <taxon>Bacteria</taxon>
        <taxon>Pseudomonadati</taxon>
        <taxon>Pseudomonadota</taxon>
        <taxon>Gammaproteobacteria</taxon>
        <taxon>Alteromonadales</taxon>
        <taxon>Alteromonadaceae</taxon>
        <taxon>Paraglaciecola</taxon>
    </lineage>
</organism>
<sequence length="209" mass="22391">MNNQSPQLLRKRQQGIGMIEVLVTLFILSVGLLGVAYLQLVGSFTNSEALSRSQSVLVAQQITERLRANAVFSPIGDGLVVHNDYFTPGIYNFTGLSCTSGLPHTCYCLSLPATIPDCNTNTCSAAEIAAFDGYEASCAAVAANPKIKIQVSCADNNLADIHACSVGSKLDVTLTWPVQKWQDIQRTLNPNCNVGKSSPHDCVSVELTL</sequence>
<dbReference type="RefSeq" id="WP_235312055.1">
    <property type="nucleotide sequence ID" value="NZ_JAKGAS010000004.1"/>
</dbReference>
<proteinExistence type="predicted"/>
<gene>
    <name evidence="2" type="ORF">L0668_09500</name>
</gene>
<dbReference type="InterPro" id="IPR012902">
    <property type="entry name" value="N_methyl_site"/>
</dbReference>
<protein>
    <submittedName>
        <fullName evidence="2">Prepilin-type N-terminal cleavage/methylation domain-containing protein</fullName>
    </submittedName>
</protein>
<dbReference type="Proteomes" id="UP001521137">
    <property type="component" value="Unassembled WGS sequence"/>
</dbReference>
<keyword evidence="1" id="KW-0812">Transmembrane</keyword>
<evidence type="ECO:0000256" key="1">
    <source>
        <dbReference type="SAM" id="Phobius"/>
    </source>
</evidence>
<feature type="transmembrane region" description="Helical" evidence="1">
    <location>
        <begin position="21"/>
        <end position="40"/>
    </location>
</feature>
<evidence type="ECO:0000313" key="3">
    <source>
        <dbReference type="Proteomes" id="UP001521137"/>
    </source>
</evidence>
<accession>A0ABS9D6D4</accession>
<evidence type="ECO:0000313" key="2">
    <source>
        <dbReference type="EMBL" id="MCF2948340.1"/>
    </source>
</evidence>
<name>A0ABS9D6D4_9ALTE</name>
<reference evidence="2 3" key="1">
    <citation type="submission" date="2022-01" db="EMBL/GenBank/DDBJ databases">
        <title>Paraglaciecola sp. G1-23.</title>
        <authorList>
            <person name="Jin M.S."/>
            <person name="Han D.M."/>
            <person name="Kim H.M."/>
            <person name="Jeon C.O."/>
        </authorList>
    </citation>
    <scope>NUCLEOTIDE SEQUENCE [LARGE SCALE GENOMIC DNA]</scope>
    <source>
        <strain evidence="2 3">G1-23</strain>
    </source>
</reference>
<keyword evidence="1" id="KW-1133">Transmembrane helix</keyword>
<dbReference type="Pfam" id="PF07963">
    <property type="entry name" value="N_methyl"/>
    <property type="match status" value="1"/>
</dbReference>
<keyword evidence="1" id="KW-0472">Membrane</keyword>
<keyword evidence="3" id="KW-1185">Reference proteome</keyword>
<comment type="caution">
    <text evidence="2">The sequence shown here is derived from an EMBL/GenBank/DDBJ whole genome shotgun (WGS) entry which is preliminary data.</text>
</comment>
<dbReference type="EMBL" id="JAKGAS010000004">
    <property type="protein sequence ID" value="MCF2948340.1"/>
    <property type="molecule type" value="Genomic_DNA"/>
</dbReference>